<keyword evidence="1" id="KW-0732">Signal</keyword>
<dbReference type="AlphaFoldDB" id="C2EN66"/>
<evidence type="ECO:0000259" key="2">
    <source>
        <dbReference type="Pfam" id="PF03217"/>
    </source>
</evidence>
<reference evidence="3 4" key="1">
    <citation type="submission" date="2009-01" db="EMBL/GenBank/DDBJ databases">
        <authorList>
            <person name="Qin X."/>
            <person name="Bachman B."/>
            <person name="Battles P."/>
            <person name="Bell A."/>
            <person name="Bess C."/>
            <person name="Bickham C."/>
            <person name="Chaboub L."/>
            <person name="Chen D."/>
            <person name="Coyle M."/>
            <person name="Deiros D.R."/>
            <person name="Dinh H."/>
            <person name="Forbes L."/>
            <person name="Fowler G."/>
            <person name="Francisco L."/>
            <person name="Fu Q."/>
            <person name="Gubbala S."/>
            <person name="Hale W."/>
            <person name="Han Y."/>
            <person name="Hemphill L."/>
            <person name="Highlander S.K."/>
            <person name="Hirani K."/>
            <person name="Hogues M."/>
            <person name="Jackson L."/>
            <person name="Jakkamsetti A."/>
            <person name="Javaid M."/>
            <person name="Jiang H."/>
            <person name="Korchina V."/>
            <person name="Kovar C."/>
            <person name="Lara F."/>
            <person name="Lee S."/>
            <person name="Mata R."/>
            <person name="Mathew T."/>
            <person name="Moen C."/>
            <person name="Morales K."/>
            <person name="Munidasa M."/>
            <person name="Nazareth L."/>
            <person name="Ngo R."/>
            <person name="Nguyen L."/>
            <person name="Okwuonu G."/>
            <person name="Ongeri F."/>
            <person name="Patil S."/>
            <person name="Petrosino J."/>
            <person name="Pham C."/>
            <person name="Pham P."/>
            <person name="Pu L.-L."/>
            <person name="Puazo M."/>
            <person name="Raj R."/>
            <person name="Reid J."/>
            <person name="Rouhana J."/>
            <person name="Saada N."/>
            <person name="Shang Y."/>
            <person name="Simmons D."/>
            <person name="Thornton R."/>
            <person name="Warren J."/>
            <person name="Weissenberger G."/>
            <person name="Zhang J."/>
            <person name="Zhang L."/>
            <person name="Zhou C."/>
            <person name="Zhu D."/>
            <person name="Muzny D."/>
            <person name="Worley K."/>
            <person name="Gibbs R."/>
        </authorList>
    </citation>
    <scope>NUCLEOTIDE SEQUENCE [LARGE SCALE GENOMIC DNA]</scope>
    <source>
        <strain evidence="3 4">DSM 16047</strain>
    </source>
</reference>
<dbReference type="RefSeq" id="WP_007125640.1">
    <property type="nucleotide sequence ID" value="NZ_AZFO01000036.1"/>
</dbReference>
<dbReference type="eggNOG" id="ENOG50309MR">
    <property type="taxonomic scope" value="Bacteria"/>
</dbReference>
<proteinExistence type="predicted"/>
<gene>
    <name evidence="3" type="ORF">HMPREF0548_1112</name>
</gene>
<feature type="domain" description="S-layer protein C-terminal" evidence="2">
    <location>
        <begin position="62"/>
        <end position="101"/>
    </location>
</feature>
<sequence>MKFNKKMMLISAALLTVAPAISTVSQVNIPTVQAAAKQRNTITVPGGTPLTNSRGKMLTTYKGKRFITFNKPTTLKYYGAPRKIGKTYYYYIGNGAYVDASFLSKINGREVLGLNLNSYVYTRSGKRTKRLLRKQFCYRFTGKYVQNDIANNYVFTKGNHNYQLKTVKIKGNDYFQIGRNQYIRALNVASIGGYNIGLSQMQVTIKRNTPILMVGADGSTLHTDKTAKKGQKYTVDARVGMNVGANSMPSAYRIKGTKTYIWTKDAYSRHMLSLQLSDVSETTNYVVRPPKDNLQFYNMNGENITPSGYTYPRHQLLGVDGQMYIWVPKENKAELFYHIVATNKSFDTIHAPNTSYRDDDVEIGNAFVKASEVEEYSGLTKPAVINTAEEAKTDAETQATTSELNKLQTLVDNANTVKQSAAYKLTGHSTQKNYDVSVKEAQTMLNSKRKLSAAEVKLTSWILQTRVKNLYGKKITVKNPKKLSSTEINQLRDLLNLISYTDLKNKTYTRFSYDRVGKKVYKTVSTLSGTKLSDTALPLTDFVTER</sequence>
<feature type="domain" description="S-layer protein C-terminal" evidence="2">
    <location>
        <begin position="114"/>
        <end position="185"/>
    </location>
</feature>
<accession>C2EN66</accession>
<evidence type="ECO:0000313" key="3">
    <source>
        <dbReference type="EMBL" id="EEJ72020.1"/>
    </source>
</evidence>
<keyword evidence="4" id="KW-1185">Reference proteome</keyword>
<evidence type="ECO:0000256" key="1">
    <source>
        <dbReference type="SAM" id="SignalP"/>
    </source>
</evidence>
<comment type="caution">
    <text evidence="3">The sequence shown here is derived from an EMBL/GenBank/DDBJ whole genome shotgun (WGS) entry which is preliminary data.</text>
</comment>
<organism evidence="3 4">
    <name type="scientific">Lactobacillus ultunensis DSM 16047</name>
    <dbReference type="NCBI Taxonomy" id="525365"/>
    <lineage>
        <taxon>Bacteria</taxon>
        <taxon>Bacillati</taxon>
        <taxon>Bacillota</taxon>
        <taxon>Bacilli</taxon>
        <taxon>Lactobacillales</taxon>
        <taxon>Lactobacillaceae</taxon>
        <taxon>Lactobacillus</taxon>
    </lineage>
</organism>
<dbReference type="PATRIC" id="fig|525365.8.peg.1361"/>
<feature type="chain" id="PRO_5038740062" description="S-layer protein C-terminal domain-containing protein" evidence="1">
    <location>
        <begin position="23"/>
        <end position="546"/>
    </location>
</feature>
<dbReference type="STRING" id="525365.HMPREF0548_1112"/>
<evidence type="ECO:0000313" key="4">
    <source>
        <dbReference type="Proteomes" id="UP000005583"/>
    </source>
</evidence>
<dbReference type="InterPro" id="IPR024968">
    <property type="entry name" value="SlpA_C_lactobacillus"/>
</dbReference>
<dbReference type="OrthoDB" id="2326698at2"/>
<name>C2EN66_9LACO</name>
<dbReference type="EMBL" id="ACGU01000053">
    <property type="protein sequence ID" value="EEJ72020.1"/>
    <property type="molecule type" value="Genomic_DNA"/>
</dbReference>
<dbReference type="Gene3D" id="1.20.120.1850">
    <property type="entry name" value="Ebh helix bundles repeating unit (S and A modules)"/>
    <property type="match status" value="1"/>
</dbReference>
<feature type="signal peptide" evidence="1">
    <location>
        <begin position="1"/>
        <end position="22"/>
    </location>
</feature>
<dbReference type="Proteomes" id="UP000005583">
    <property type="component" value="Unassembled WGS sequence"/>
</dbReference>
<dbReference type="Pfam" id="PF03217">
    <property type="entry name" value="SlpA"/>
    <property type="match status" value="2"/>
</dbReference>
<protein>
    <recommendedName>
        <fullName evidence="2">S-layer protein C-terminal domain-containing protein</fullName>
    </recommendedName>
</protein>
<dbReference type="HOGENOM" id="CLU_027060_1_0_9"/>